<accession>A0AAV9AFK6</accession>
<dbReference type="AlphaFoldDB" id="A0AAV9AFK6"/>
<reference evidence="3" key="1">
    <citation type="journal article" date="2023" name="Nat. Commun.">
        <title>Diploid and tetraploid genomes of Acorus and the evolution of monocots.</title>
        <authorList>
            <person name="Ma L."/>
            <person name="Liu K.W."/>
            <person name="Li Z."/>
            <person name="Hsiao Y.Y."/>
            <person name="Qi Y."/>
            <person name="Fu T."/>
            <person name="Tang G.D."/>
            <person name="Zhang D."/>
            <person name="Sun W.H."/>
            <person name="Liu D.K."/>
            <person name="Li Y."/>
            <person name="Chen G.Z."/>
            <person name="Liu X.D."/>
            <person name="Liao X.Y."/>
            <person name="Jiang Y.T."/>
            <person name="Yu X."/>
            <person name="Hao Y."/>
            <person name="Huang J."/>
            <person name="Zhao X.W."/>
            <person name="Ke S."/>
            <person name="Chen Y.Y."/>
            <person name="Wu W.L."/>
            <person name="Hsu J.L."/>
            <person name="Lin Y.F."/>
            <person name="Huang M.D."/>
            <person name="Li C.Y."/>
            <person name="Huang L."/>
            <person name="Wang Z.W."/>
            <person name="Zhao X."/>
            <person name="Zhong W.Y."/>
            <person name="Peng D.H."/>
            <person name="Ahmad S."/>
            <person name="Lan S."/>
            <person name="Zhang J.S."/>
            <person name="Tsai W.C."/>
            <person name="Van de Peer Y."/>
            <person name="Liu Z.J."/>
        </authorList>
    </citation>
    <scope>NUCLEOTIDE SEQUENCE</scope>
    <source>
        <strain evidence="3">SCP</strain>
    </source>
</reference>
<dbReference type="InterPro" id="IPR018247">
    <property type="entry name" value="EF_Hand_1_Ca_BS"/>
</dbReference>
<sequence>MLAPSSSMEDEQSLKCWLDSIDTNKDGKVSKEELRKALHDLGLHLTHLKVWRAMARADRNHNHYIDGDKEFDVLFEYAKKHWETRHHRHSHRHPH</sequence>
<proteinExistence type="predicted"/>
<evidence type="ECO:0000259" key="2">
    <source>
        <dbReference type="PROSITE" id="PS50222"/>
    </source>
</evidence>
<dbReference type="GO" id="GO:0005509">
    <property type="term" value="F:calcium ion binding"/>
    <property type="evidence" value="ECO:0007669"/>
    <property type="project" value="InterPro"/>
</dbReference>
<dbReference type="InterPro" id="IPR002048">
    <property type="entry name" value="EF_hand_dom"/>
</dbReference>
<gene>
    <name evidence="3" type="ORF">QJS04_geneDACA021742</name>
</gene>
<name>A0AAV9AFK6_ACOGR</name>
<dbReference type="PROSITE" id="PS50222">
    <property type="entry name" value="EF_HAND_2"/>
    <property type="match status" value="1"/>
</dbReference>
<organism evidence="3 4">
    <name type="scientific">Acorus gramineus</name>
    <name type="common">Dwarf sweet flag</name>
    <dbReference type="NCBI Taxonomy" id="55184"/>
    <lineage>
        <taxon>Eukaryota</taxon>
        <taxon>Viridiplantae</taxon>
        <taxon>Streptophyta</taxon>
        <taxon>Embryophyta</taxon>
        <taxon>Tracheophyta</taxon>
        <taxon>Spermatophyta</taxon>
        <taxon>Magnoliopsida</taxon>
        <taxon>Liliopsida</taxon>
        <taxon>Acoraceae</taxon>
        <taxon>Acorus</taxon>
    </lineage>
</organism>
<keyword evidence="1" id="KW-0106">Calcium</keyword>
<keyword evidence="4" id="KW-1185">Reference proteome</keyword>
<evidence type="ECO:0000313" key="3">
    <source>
        <dbReference type="EMBL" id="KAK1263015.1"/>
    </source>
</evidence>
<dbReference type="Gene3D" id="1.10.238.10">
    <property type="entry name" value="EF-hand"/>
    <property type="match status" value="1"/>
</dbReference>
<dbReference type="Proteomes" id="UP001179952">
    <property type="component" value="Unassembled WGS sequence"/>
</dbReference>
<dbReference type="EMBL" id="JAUJYN010000009">
    <property type="protein sequence ID" value="KAK1263015.1"/>
    <property type="molecule type" value="Genomic_DNA"/>
</dbReference>
<feature type="domain" description="EF-hand" evidence="2">
    <location>
        <begin position="9"/>
        <end position="44"/>
    </location>
</feature>
<evidence type="ECO:0000313" key="4">
    <source>
        <dbReference type="Proteomes" id="UP001179952"/>
    </source>
</evidence>
<dbReference type="InterPro" id="IPR011992">
    <property type="entry name" value="EF-hand-dom_pair"/>
</dbReference>
<reference evidence="3" key="2">
    <citation type="submission" date="2023-06" db="EMBL/GenBank/DDBJ databases">
        <authorList>
            <person name="Ma L."/>
            <person name="Liu K.-W."/>
            <person name="Li Z."/>
            <person name="Hsiao Y.-Y."/>
            <person name="Qi Y."/>
            <person name="Fu T."/>
            <person name="Tang G."/>
            <person name="Zhang D."/>
            <person name="Sun W.-H."/>
            <person name="Liu D.-K."/>
            <person name="Li Y."/>
            <person name="Chen G.-Z."/>
            <person name="Liu X.-D."/>
            <person name="Liao X.-Y."/>
            <person name="Jiang Y.-T."/>
            <person name="Yu X."/>
            <person name="Hao Y."/>
            <person name="Huang J."/>
            <person name="Zhao X.-W."/>
            <person name="Ke S."/>
            <person name="Chen Y.-Y."/>
            <person name="Wu W.-L."/>
            <person name="Hsu J.-L."/>
            <person name="Lin Y.-F."/>
            <person name="Huang M.-D."/>
            <person name="Li C.-Y."/>
            <person name="Huang L."/>
            <person name="Wang Z.-W."/>
            <person name="Zhao X."/>
            <person name="Zhong W.-Y."/>
            <person name="Peng D.-H."/>
            <person name="Ahmad S."/>
            <person name="Lan S."/>
            <person name="Zhang J.-S."/>
            <person name="Tsai W.-C."/>
            <person name="Van De Peer Y."/>
            <person name="Liu Z.-J."/>
        </authorList>
    </citation>
    <scope>NUCLEOTIDE SEQUENCE</scope>
    <source>
        <strain evidence="3">SCP</strain>
        <tissue evidence="3">Leaves</tissue>
    </source>
</reference>
<evidence type="ECO:0000256" key="1">
    <source>
        <dbReference type="ARBA" id="ARBA00022837"/>
    </source>
</evidence>
<dbReference type="Pfam" id="PF13499">
    <property type="entry name" value="EF-hand_7"/>
    <property type="match status" value="1"/>
</dbReference>
<dbReference type="SUPFAM" id="SSF47473">
    <property type="entry name" value="EF-hand"/>
    <property type="match status" value="1"/>
</dbReference>
<dbReference type="PROSITE" id="PS00018">
    <property type="entry name" value="EF_HAND_1"/>
    <property type="match status" value="1"/>
</dbReference>
<protein>
    <recommendedName>
        <fullName evidence="2">EF-hand domain-containing protein</fullName>
    </recommendedName>
</protein>
<comment type="caution">
    <text evidence="3">The sequence shown here is derived from an EMBL/GenBank/DDBJ whole genome shotgun (WGS) entry which is preliminary data.</text>
</comment>